<dbReference type="EMBL" id="AP018400">
    <property type="protein sequence ID" value="BBA92359.1"/>
    <property type="molecule type" value="Genomic_DNA"/>
</dbReference>
<evidence type="ECO:0000313" key="1">
    <source>
        <dbReference type="EMBL" id="BBA92359.1"/>
    </source>
</evidence>
<dbReference type="Proteomes" id="UP000269331">
    <property type="component" value="Chromosome"/>
</dbReference>
<protein>
    <submittedName>
        <fullName evidence="1">Uncharacterized protein</fullName>
    </submittedName>
</protein>
<accession>A0A2Z5TLY0</accession>
<gene>
    <name evidence="1" type="ORF">SR187_3750</name>
</gene>
<organism evidence="1 2">
    <name type="scientific">Streptococcus ruminantium</name>
    <dbReference type="NCBI Taxonomy" id="1917441"/>
    <lineage>
        <taxon>Bacteria</taxon>
        <taxon>Bacillati</taxon>
        <taxon>Bacillota</taxon>
        <taxon>Bacilli</taxon>
        <taxon>Lactobacillales</taxon>
        <taxon>Streptococcaceae</taxon>
        <taxon>Streptococcus</taxon>
    </lineage>
</organism>
<evidence type="ECO:0000313" key="2">
    <source>
        <dbReference type="Proteomes" id="UP000269331"/>
    </source>
</evidence>
<sequence length="39" mass="4250">MRKVSKKLIVMSLLGGLILSIGKGEDFFDLGLVEVTDIN</sequence>
<reference evidence="1 2" key="1">
    <citation type="journal article" date="2018" name="Genome Biol. Evol.">
        <title>Complete Genome Sequence of Streptococcus ruminantium sp. nov. GUT-187T (=DSM 104980T =JCM 31869T), the Type Strain of S. ruminantium, and Comparison with Genome Sequences of Streptococcus suis Strains.</title>
        <authorList>
            <person name="Tohya M."/>
            <person name="Sekizaki T."/>
            <person name="Miyoshi-Akiyama T."/>
        </authorList>
    </citation>
    <scope>NUCLEOTIDE SEQUENCE [LARGE SCALE GENOMIC DNA]</scope>
    <source>
        <strain evidence="1 2">GUT187T</strain>
    </source>
</reference>
<proteinExistence type="predicted"/>
<dbReference type="KEGG" id="srq:SR187_3750"/>
<dbReference type="AlphaFoldDB" id="A0A2Z5TLY0"/>
<name>A0A2Z5TLY0_9STRE</name>